<evidence type="ECO:0000313" key="1">
    <source>
        <dbReference type="EMBL" id="PPR00769.1"/>
    </source>
</evidence>
<dbReference type="EMBL" id="NHTK01001293">
    <property type="protein sequence ID" value="PPR00769.1"/>
    <property type="molecule type" value="Genomic_DNA"/>
</dbReference>
<name>A0A409YCN8_9AGAR</name>
<dbReference type="AlphaFoldDB" id="A0A409YCN8"/>
<accession>A0A409YCN8</accession>
<evidence type="ECO:0000313" key="2">
    <source>
        <dbReference type="Proteomes" id="UP000284842"/>
    </source>
</evidence>
<dbReference type="InParanoid" id="A0A409YCN8"/>
<comment type="caution">
    <text evidence="1">The sequence shown here is derived from an EMBL/GenBank/DDBJ whole genome shotgun (WGS) entry which is preliminary data.</text>
</comment>
<dbReference type="Proteomes" id="UP000284842">
    <property type="component" value="Unassembled WGS sequence"/>
</dbReference>
<keyword evidence="2" id="KW-1185">Reference proteome</keyword>
<organism evidence="1 2">
    <name type="scientific">Panaeolus cyanescens</name>
    <dbReference type="NCBI Taxonomy" id="181874"/>
    <lineage>
        <taxon>Eukaryota</taxon>
        <taxon>Fungi</taxon>
        <taxon>Dikarya</taxon>
        <taxon>Basidiomycota</taxon>
        <taxon>Agaricomycotina</taxon>
        <taxon>Agaricomycetes</taxon>
        <taxon>Agaricomycetidae</taxon>
        <taxon>Agaricales</taxon>
        <taxon>Agaricineae</taxon>
        <taxon>Galeropsidaceae</taxon>
        <taxon>Panaeolus</taxon>
    </lineage>
</organism>
<sequence>MSEDLYAKSSFVTFDYDAQSPERSLQDFEDRYRYAPPRITQPKERYIVGIALLVDPSPDVIETTMPEWGIIVSPINGVGLSTLYSITPNDFDETHFDLRVKEIPLFNNRSTLRSSNYVVSQVYKLAMVDNNIVPRQILHRFITSFSPNRSGTPSPLRMHDAHGHWCSLCWVARILFFMGTTGCTYADDVAELRYDEERLCSWRVQMPSVINVLQAKYVIGRAIYDLDELFERIYHHWMFHGKLQPVVPGDIPVHTLPA</sequence>
<reference evidence="1 2" key="1">
    <citation type="journal article" date="2018" name="Evol. Lett.">
        <title>Horizontal gene cluster transfer increased hallucinogenic mushroom diversity.</title>
        <authorList>
            <person name="Reynolds H.T."/>
            <person name="Vijayakumar V."/>
            <person name="Gluck-Thaler E."/>
            <person name="Korotkin H.B."/>
            <person name="Matheny P.B."/>
            <person name="Slot J.C."/>
        </authorList>
    </citation>
    <scope>NUCLEOTIDE SEQUENCE [LARGE SCALE GENOMIC DNA]</scope>
    <source>
        <strain evidence="1 2">2629</strain>
    </source>
</reference>
<gene>
    <name evidence="1" type="ORF">CVT24_000794</name>
</gene>
<proteinExistence type="predicted"/>
<protein>
    <submittedName>
        <fullName evidence="1">Uncharacterized protein</fullName>
    </submittedName>
</protein>